<proteinExistence type="predicted"/>
<dbReference type="EnsemblPlants" id="Bo7g083980.1">
    <property type="protein sequence ID" value="Bo7g083980.1"/>
    <property type="gene ID" value="Bo7g083980"/>
</dbReference>
<sequence length="119" mass="13400">MHIGLALRKLVLPHFQIDTIFSGSPIPQGSPIAGTYLFESCEALRVSIVRSLSQRTHETRGPPKVGAEVNTMVFSWFLNHWLHSVVSGETTYPEIFIEFEFVRNPDVAVYMANHAEDNT</sequence>
<accession>A0A0D3DB41</accession>
<organism evidence="1 2">
    <name type="scientific">Brassica oleracea var. oleracea</name>
    <dbReference type="NCBI Taxonomy" id="109376"/>
    <lineage>
        <taxon>Eukaryota</taxon>
        <taxon>Viridiplantae</taxon>
        <taxon>Streptophyta</taxon>
        <taxon>Embryophyta</taxon>
        <taxon>Tracheophyta</taxon>
        <taxon>Spermatophyta</taxon>
        <taxon>Magnoliopsida</taxon>
        <taxon>eudicotyledons</taxon>
        <taxon>Gunneridae</taxon>
        <taxon>Pentapetalae</taxon>
        <taxon>rosids</taxon>
        <taxon>malvids</taxon>
        <taxon>Brassicales</taxon>
        <taxon>Brassicaceae</taxon>
        <taxon>Brassiceae</taxon>
        <taxon>Brassica</taxon>
    </lineage>
</organism>
<protein>
    <submittedName>
        <fullName evidence="1">Uncharacterized protein</fullName>
    </submittedName>
</protein>
<reference evidence="1" key="2">
    <citation type="submission" date="2015-03" db="UniProtKB">
        <authorList>
            <consortium name="EnsemblPlants"/>
        </authorList>
    </citation>
    <scope>IDENTIFICATION</scope>
</reference>
<name>A0A0D3DB41_BRAOL</name>
<dbReference type="Gramene" id="Bo7g083980.1">
    <property type="protein sequence ID" value="Bo7g083980.1"/>
    <property type="gene ID" value="Bo7g083980"/>
</dbReference>
<keyword evidence="2" id="KW-1185">Reference proteome</keyword>
<reference evidence="1 2" key="1">
    <citation type="journal article" date="2014" name="Genome Biol.">
        <title>Transcriptome and methylome profiling reveals relics of genome dominance in the mesopolyploid Brassica oleracea.</title>
        <authorList>
            <person name="Parkin I.A."/>
            <person name="Koh C."/>
            <person name="Tang H."/>
            <person name="Robinson S.J."/>
            <person name="Kagale S."/>
            <person name="Clarke W.E."/>
            <person name="Town C.D."/>
            <person name="Nixon J."/>
            <person name="Krishnakumar V."/>
            <person name="Bidwell S.L."/>
            <person name="Denoeud F."/>
            <person name="Belcram H."/>
            <person name="Links M.G."/>
            <person name="Just J."/>
            <person name="Clarke C."/>
            <person name="Bender T."/>
            <person name="Huebert T."/>
            <person name="Mason A.S."/>
            <person name="Pires J.C."/>
            <person name="Barker G."/>
            <person name="Moore J."/>
            <person name="Walley P.G."/>
            <person name="Manoli S."/>
            <person name="Batley J."/>
            <person name="Edwards D."/>
            <person name="Nelson M.N."/>
            <person name="Wang X."/>
            <person name="Paterson A.H."/>
            <person name="King G."/>
            <person name="Bancroft I."/>
            <person name="Chalhoub B."/>
            <person name="Sharpe A.G."/>
        </authorList>
    </citation>
    <scope>NUCLEOTIDE SEQUENCE</scope>
    <source>
        <strain evidence="1 2">cv. TO1000</strain>
    </source>
</reference>
<dbReference type="AlphaFoldDB" id="A0A0D3DB41"/>
<dbReference type="Proteomes" id="UP000032141">
    <property type="component" value="Chromosome C7"/>
</dbReference>
<dbReference type="HOGENOM" id="CLU_2064776_0_0_1"/>
<evidence type="ECO:0000313" key="2">
    <source>
        <dbReference type="Proteomes" id="UP000032141"/>
    </source>
</evidence>
<evidence type="ECO:0000313" key="1">
    <source>
        <dbReference type="EnsemblPlants" id="Bo7g083980.1"/>
    </source>
</evidence>